<gene>
    <name evidence="4" type="ORF">LCGC14_0741450</name>
</gene>
<proteinExistence type="predicted"/>
<evidence type="ECO:0000256" key="2">
    <source>
        <dbReference type="ARBA" id="ARBA00022643"/>
    </source>
</evidence>
<evidence type="ECO:0000256" key="3">
    <source>
        <dbReference type="ARBA" id="ARBA00023002"/>
    </source>
</evidence>
<dbReference type="Gene3D" id="3.20.20.70">
    <property type="entry name" value="Aldolase class I"/>
    <property type="match status" value="1"/>
</dbReference>
<dbReference type="Pfam" id="PF03060">
    <property type="entry name" value="NMO"/>
    <property type="match status" value="1"/>
</dbReference>
<dbReference type="PANTHER" id="PTHR32332:SF20">
    <property type="entry name" value="2-NITROPROPANE DIOXYGENASE-LIKE PROTEIN"/>
    <property type="match status" value="1"/>
</dbReference>
<dbReference type="PANTHER" id="PTHR32332">
    <property type="entry name" value="2-NITROPROPANE DIOXYGENASE"/>
    <property type="match status" value="1"/>
</dbReference>
<evidence type="ECO:0000256" key="1">
    <source>
        <dbReference type="ARBA" id="ARBA00022630"/>
    </source>
</evidence>
<name>A0A0F9Q6L4_9ZZZZ</name>
<dbReference type="EMBL" id="LAZR01001752">
    <property type="protein sequence ID" value="KKN39640.1"/>
    <property type="molecule type" value="Genomic_DNA"/>
</dbReference>
<dbReference type="InterPro" id="IPR004136">
    <property type="entry name" value="NMO"/>
</dbReference>
<keyword evidence="3" id="KW-0560">Oxidoreductase</keyword>
<comment type="caution">
    <text evidence="4">The sequence shown here is derived from an EMBL/GenBank/DDBJ whole genome shotgun (WGS) entry which is preliminary data.</text>
</comment>
<dbReference type="SUPFAM" id="SSF51412">
    <property type="entry name" value="Inosine monophosphate dehydrogenase (IMPDH)"/>
    <property type="match status" value="1"/>
</dbReference>
<keyword evidence="2" id="KW-0288">FMN</keyword>
<dbReference type="CDD" id="cd04730">
    <property type="entry name" value="NPD_like"/>
    <property type="match status" value="1"/>
</dbReference>
<organism evidence="4">
    <name type="scientific">marine sediment metagenome</name>
    <dbReference type="NCBI Taxonomy" id="412755"/>
    <lineage>
        <taxon>unclassified sequences</taxon>
        <taxon>metagenomes</taxon>
        <taxon>ecological metagenomes</taxon>
    </lineage>
</organism>
<dbReference type="GO" id="GO:0018580">
    <property type="term" value="F:nitronate monooxygenase activity"/>
    <property type="evidence" value="ECO:0007669"/>
    <property type="project" value="InterPro"/>
</dbReference>
<accession>A0A0F9Q6L4</accession>
<dbReference type="AlphaFoldDB" id="A0A0F9Q6L4"/>
<keyword evidence="1" id="KW-0285">Flavoprotein</keyword>
<reference evidence="4" key="1">
    <citation type="journal article" date="2015" name="Nature">
        <title>Complex archaea that bridge the gap between prokaryotes and eukaryotes.</title>
        <authorList>
            <person name="Spang A."/>
            <person name="Saw J.H."/>
            <person name="Jorgensen S.L."/>
            <person name="Zaremba-Niedzwiedzka K."/>
            <person name="Martijn J."/>
            <person name="Lind A.E."/>
            <person name="van Eijk R."/>
            <person name="Schleper C."/>
            <person name="Guy L."/>
            <person name="Ettema T.J."/>
        </authorList>
    </citation>
    <scope>NUCLEOTIDE SEQUENCE</scope>
</reference>
<dbReference type="InterPro" id="IPR013785">
    <property type="entry name" value="Aldolase_TIM"/>
</dbReference>
<evidence type="ECO:0000313" key="4">
    <source>
        <dbReference type="EMBL" id="KKN39640.1"/>
    </source>
</evidence>
<sequence>MVLKTDITEMFGIKHPIFQAPMGGSGLRDLALVVSEAGGIGVIGHDSPIGSPEMYLKSRQDMKENLLYLAEHTDKPFGVNIRTTRVQQDAEKMCSEIPEFIMNNPKLKEQCVYIVTSAGSSRMLPASKSFQKLKESSSQIKHFHVAPALWLADKCITSNVDGIICTGSEGGGHQSYEEVSTLVLLQQVTQKYPEVPLIACGGFATGQGLAAALSMGAGAVVMGSRFLASKECKFPKAYKDVIPPAKAEDTVIVTGMLGPIRLWRNAYTAEHGLKTKSEKITQEKKMTMKDLIEEVSHYGYVSKGNRKNKALLLGQSVGLIKSIDSVKDIIETIINDAEKCLKRSSKYIS</sequence>
<protein>
    <submittedName>
        <fullName evidence="4">Uncharacterized protein</fullName>
    </submittedName>
</protein>